<dbReference type="PRINTS" id="PR01437">
    <property type="entry name" value="NUOXDRDTASE4"/>
</dbReference>
<evidence type="ECO:0000256" key="1">
    <source>
        <dbReference type="ARBA" id="ARBA00003257"/>
    </source>
</evidence>
<dbReference type="GO" id="GO:0031966">
    <property type="term" value="C:mitochondrial membrane"/>
    <property type="evidence" value="ECO:0007669"/>
    <property type="project" value="UniProtKB-SubCell"/>
</dbReference>
<evidence type="ECO:0000256" key="2">
    <source>
        <dbReference type="ARBA" id="ARBA00004225"/>
    </source>
</evidence>
<dbReference type="Pfam" id="PF00361">
    <property type="entry name" value="Proton_antipo_M"/>
    <property type="match status" value="1"/>
</dbReference>
<organism evidence="20">
    <name type="scientific">Scolytinae sp. BMNH 1040146</name>
    <dbReference type="NCBI Taxonomy" id="1903785"/>
    <lineage>
        <taxon>Eukaryota</taxon>
        <taxon>Metazoa</taxon>
        <taxon>Ecdysozoa</taxon>
        <taxon>Arthropoda</taxon>
        <taxon>Hexapoda</taxon>
        <taxon>Insecta</taxon>
        <taxon>Pterygota</taxon>
        <taxon>Neoptera</taxon>
        <taxon>Endopterygota</taxon>
        <taxon>Coleoptera</taxon>
        <taxon>Polyphaga</taxon>
        <taxon>Cucujiformia</taxon>
        <taxon>Curculionidae</taxon>
        <taxon>Scolytinae</taxon>
    </lineage>
</organism>
<evidence type="ECO:0000313" key="20">
    <source>
        <dbReference type="EMBL" id="AOY39690.1"/>
    </source>
</evidence>
<keyword evidence="14 17" id="KW-0496">Mitochondrion</keyword>
<dbReference type="InterPro" id="IPR001750">
    <property type="entry name" value="ND/Mrp_TM"/>
</dbReference>
<comment type="similarity">
    <text evidence="3 17">Belongs to the complex I subunit 4 family.</text>
</comment>
<evidence type="ECO:0000256" key="11">
    <source>
        <dbReference type="ARBA" id="ARBA00022989"/>
    </source>
</evidence>
<feature type="transmembrane region" description="Helical" evidence="17">
    <location>
        <begin position="376"/>
        <end position="396"/>
    </location>
</feature>
<keyword evidence="6 17" id="KW-0813">Transport</keyword>
<proteinExistence type="inferred from homology"/>
<feature type="transmembrane region" description="Helical" evidence="17">
    <location>
        <begin position="408"/>
        <end position="427"/>
    </location>
</feature>
<keyword evidence="13 17" id="KW-0830">Ubiquinone</keyword>
<evidence type="ECO:0000259" key="18">
    <source>
        <dbReference type="Pfam" id="PF00361"/>
    </source>
</evidence>
<comment type="subcellular location">
    <subcellularLocation>
        <location evidence="2 17">Mitochondrion membrane</location>
        <topology evidence="2 17">Multi-pass membrane protein</topology>
    </subcellularLocation>
</comment>
<dbReference type="InterPro" id="IPR000260">
    <property type="entry name" value="NADH4_N"/>
</dbReference>
<evidence type="ECO:0000259" key="19">
    <source>
        <dbReference type="Pfam" id="PF01059"/>
    </source>
</evidence>
<feature type="transmembrane region" description="Helical" evidence="17">
    <location>
        <begin position="87"/>
        <end position="104"/>
    </location>
</feature>
<dbReference type="Pfam" id="PF01059">
    <property type="entry name" value="Oxidored_q5_N"/>
    <property type="match status" value="1"/>
</dbReference>
<keyword evidence="15 17" id="KW-0472">Membrane</keyword>
<feature type="transmembrane region" description="Helical" evidence="17">
    <location>
        <begin position="269"/>
        <end position="292"/>
    </location>
</feature>
<feature type="transmembrane region" description="Helical" evidence="17">
    <location>
        <begin position="208"/>
        <end position="229"/>
    </location>
</feature>
<evidence type="ECO:0000256" key="14">
    <source>
        <dbReference type="ARBA" id="ARBA00023128"/>
    </source>
</evidence>
<feature type="transmembrane region" description="Helical" evidence="17">
    <location>
        <begin position="7"/>
        <end position="36"/>
    </location>
</feature>
<evidence type="ECO:0000256" key="17">
    <source>
        <dbReference type="RuleBase" id="RU003297"/>
    </source>
</evidence>
<keyword evidence="8 17" id="KW-0812">Transmembrane</keyword>
<keyword evidence="9" id="KW-1278">Translocase</keyword>
<evidence type="ECO:0000256" key="12">
    <source>
        <dbReference type="ARBA" id="ARBA00023027"/>
    </source>
</evidence>
<feature type="domain" description="NADH:quinone oxidoreductase/Mrp antiporter transmembrane" evidence="18">
    <location>
        <begin position="105"/>
        <end position="382"/>
    </location>
</feature>
<dbReference type="GO" id="GO:0003954">
    <property type="term" value="F:NADH dehydrogenase activity"/>
    <property type="evidence" value="ECO:0007669"/>
    <property type="project" value="TreeGrafter"/>
</dbReference>
<feature type="transmembrane region" description="Helical" evidence="17">
    <location>
        <begin position="241"/>
        <end position="262"/>
    </location>
</feature>
<keyword evidence="11 17" id="KW-1133">Transmembrane helix</keyword>
<accession>A0A343A562</accession>
<name>A0A343A562_9CUCU</name>
<evidence type="ECO:0000256" key="13">
    <source>
        <dbReference type="ARBA" id="ARBA00023075"/>
    </source>
</evidence>
<keyword evidence="7 17" id="KW-0679">Respiratory chain</keyword>
<feature type="transmembrane region" description="Helical" evidence="17">
    <location>
        <begin position="138"/>
        <end position="159"/>
    </location>
</feature>
<evidence type="ECO:0000256" key="6">
    <source>
        <dbReference type="ARBA" id="ARBA00022448"/>
    </source>
</evidence>
<evidence type="ECO:0000256" key="8">
    <source>
        <dbReference type="ARBA" id="ARBA00022692"/>
    </source>
</evidence>
<evidence type="ECO:0000256" key="4">
    <source>
        <dbReference type="ARBA" id="ARBA00012944"/>
    </source>
</evidence>
<feature type="transmembrane region" description="Helical" evidence="17">
    <location>
        <begin position="298"/>
        <end position="319"/>
    </location>
</feature>
<feature type="transmembrane region" description="Helical" evidence="17">
    <location>
        <begin position="56"/>
        <end position="80"/>
    </location>
</feature>
<keyword evidence="10 17" id="KW-0249">Electron transport</keyword>
<comment type="catalytic activity">
    <reaction evidence="16 17">
        <text>a ubiquinone + NADH + 5 H(+)(in) = a ubiquinol + NAD(+) + 4 H(+)(out)</text>
        <dbReference type="Rhea" id="RHEA:29091"/>
        <dbReference type="Rhea" id="RHEA-COMP:9565"/>
        <dbReference type="Rhea" id="RHEA-COMP:9566"/>
        <dbReference type="ChEBI" id="CHEBI:15378"/>
        <dbReference type="ChEBI" id="CHEBI:16389"/>
        <dbReference type="ChEBI" id="CHEBI:17976"/>
        <dbReference type="ChEBI" id="CHEBI:57540"/>
        <dbReference type="ChEBI" id="CHEBI:57945"/>
        <dbReference type="EC" id="7.1.1.2"/>
    </reaction>
</comment>
<evidence type="ECO:0000256" key="3">
    <source>
        <dbReference type="ARBA" id="ARBA00009025"/>
    </source>
</evidence>
<gene>
    <name evidence="20" type="primary">nad4</name>
</gene>
<geneLocation type="mitochondrion" evidence="20"/>
<dbReference type="GO" id="GO:0008137">
    <property type="term" value="F:NADH dehydrogenase (ubiquinone) activity"/>
    <property type="evidence" value="ECO:0007669"/>
    <property type="project" value="UniProtKB-UniRule"/>
</dbReference>
<sequence length="443" mass="51087">MMVSILFSMFIIPVSFFLGFWDISYMMMLLFMFIFIKMNNVGVMNLISVSMGEDSLSYSMVCLSVWICLLMIISSMLIYLKKNYYKLFLFYLSLMLFSLIMTFYSLNMFIFYLFFEVSLVLVLLLILGWGAQPERIMAGLYLLFYTLIVSLPMMISMFYLFNKVGSLEFCFLKVINSIFLYYCVNLVFFVKIPMFMIHLWLPKAHVEAPISGSMILAGVMLKLGGYGILRTMKLFMKIGMTINLIFIILSIFGGAIISMICLRQSDMKMLIAYSSVSHMGMALSGMLTMSYIGMVGSLVLMLAHGLSSSGLFCIANLSYERSHSRSIYLNKGMINLIPSLSLWWFLFCSSNMSAPPSMNLLGEIILIFSLSDYSKVMIFFLFFLVFYSAAYSLFLYSYTQHGMIYSGMYSFFIVNIREFLLLFLHWVPLNILFLKMENLINFI</sequence>
<dbReference type="PANTHER" id="PTHR43507">
    <property type="entry name" value="NADH-UBIQUINONE OXIDOREDUCTASE CHAIN 4"/>
    <property type="match status" value="1"/>
</dbReference>
<evidence type="ECO:0000256" key="10">
    <source>
        <dbReference type="ARBA" id="ARBA00022982"/>
    </source>
</evidence>
<comment type="function">
    <text evidence="1">Core subunit of the mitochondrial membrane respiratory chain NADH dehydrogenase (Complex I) that is believed to belong to the minimal assembly required for catalysis. Complex I functions in the transfer of electrons from NADH to the respiratory chain. The immediate electron acceptor for the enzyme is believed to be ubiquinone.</text>
</comment>
<evidence type="ECO:0000256" key="7">
    <source>
        <dbReference type="ARBA" id="ARBA00022660"/>
    </source>
</evidence>
<dbReference type="PANTHER" id="PTHR43507:SF20">
    <property type="entry name" value="NADH-UBIQUINONE OXIDOREDUCTASE CHAIN 4"/>
    <property type="match status" value="1"/>
</dbReference>
<reference evidence="20" key="1">
    <citation type="submission" date="2016-04" db="EMBL/GenBank/DDBJ databases">
        <title>Mitochondria of Scolytid beetles.</title>
        <authorList>
            <person name="Miller K."/>
            <person name="Linard B."/>
            <person name="Vogler A.P."/>
        </authorList>
    </citation>
    <scope>NUCLEOTIDE SEQUENCE</scope>
</reference>
<feature type="domain" description="NADH:ubiquinone oxidoreductase chain 4 N-terminal" evidence="19">
    <location>
        <begin position="1"/>
        <end position="102"/>
    </location>
</feature>
<keyword evidence="12 17" id="KW-0520">NAD</keyword>
<dbReference type="GO" id="GO:0048039">
    <property type="term" value="F:ubiquinone binding"/>
    <property type="evidence" value="ECO:0007669"/>
    <property type="project" value="TreeGrafter"/>
</dbReference>
<dbReference type="GO" id="GO:0015990">
    <property type="term" value="P:electron transport coupled proton transport"/>
    <property type="evidence" value="ECO:0007669"/>
    <property type="project" value="TreeGrafter"/>
</dbReference>
<feature type="transmembrane region" description="Helical" evidence="17">
    <location>
        <begin position="179"/>
        <end position="201"/>
    </location>
</feature>
<dbReference type="InterPro" id="IPR003918">
    <property type="entry name" value="NADH_UbQ_OxRdtase"/>
</dbReference>
<evidence type="ECO:0000256" key="15">
    <source>
        <dbReference type="ARBA" id="ARBA00023136"/>
    </source>
</evidence>
<dbReference type="GO" id="GO:0042773">
    <property type="term" value="P:ATP synthesis coupled electron transport"/>
    <property type="evidence" value="ECO:0007669"/>
    <property type="project" value="InterPro"/>
</dbReference>
<evidence type="ECO:0000256" key="9">
    <source>
        <dbReference type="ARBA" id="ARBA00022967"/>
    </source>
</evidence>
<evidence type="ECO:0000256" key="5">
    <source>
        <dbReference type="ARBA" id="ARBA00021006"/>
    </source>
</evidence>
<comment type="function">
    <text evidence="17">Core subunit of the mitochondrial membrane respiratory chain NADH dehydrogenase (Complex I) which catalyzes electron transfer from NADH through the respiratory chain, using ubiquinone as an electron acceptor. Essential for the catalytic activity and assembly of complex I.</text>
</comment>
<dbReference type="AlphaFoldDB" id="A0A343A562"/>
<protein>
    <recommendedName>
        <fullName evidence="5 17">NADH-ubiquinone oxidoreductase chain 4</fullName>
        <ecNumber evidence="4 17">7.1.1.2</ecNumber>
    </recommendedName>
</protein>
<feature type="transmembrane region" description="Helical" evidence="17">
    <location>
        <begin position="110"/>
        <end position="131"/>
    </location>
</feature>
<dbReference type="EC" id="7.1.1.2" evidence="4 17"/>
<evidence type="ECO:0000256" key="16">
    <source>
        <dbReference type="ARBA" id="ARBA00049551"/>
    </source>
</evidence>
<dbReference type="EMBL" id="KX035184">
    <property type="protein sequence ID" value="AOY39690.1"/>
    <property type="molecule type" value="Genomic_DNA"/>
</dbReference>